<keyword evidence="2" id="KW-1185">Reference proteome</keyword>
<dbReference type="EMBL" id="FOJG01000001">
    <property type="protein sequence ID" value="SEW09108.1"/>
    <property type="molecule type" value="Genomic_DNA"/>
</dbReference>
<dbReference type="AlphaFoldDB" id="A0A1I0P4V9"/>
<gene>
    <name evidence="1" type="ORF">SAMN04488122_0552</name>
</gene>
<dbReference type="STRING" id="29529.SAMN04488122_0552"/>
<name>A0A1I0P4V9_9BACT</name>
<protein>
    <submittedName>
        <fullName evidence="1">Uncharacterized protein</fullName>
    </submittedName>
</protein>
<evidence type="ECO:0000313" key="1">
    <source>
        <dbReference type="EMBL" id="SEW09108.1"/>
    </source>
</evidence>
<accession>A0A1I0P4V9</accession>
<reference evidence="2" key="1">
    <citation type="submission" date="2016-10" db="EMBL/GenBank/DDBJ databases">
        <authorList>
            <person name="Varghese N."/>
            <person name="Submissions S."/>
        </authorList>
    </citation>
    <scope>NUCLEOTIDE SEQUENCE [LARGE SCALE GENOMIC DNA]</scope>
    <source>
        <strain evidence="2">DSM 3695</strain>
    </source>
</reference>
<sequence>MGLNKKTGICFDKGVQPEGCASISKTQKKLSEHEKCILTGGHCRFICL</sequence>
<organism evidence="1 2">
    <name type="scientific">Chitinophaga arvensicola</name>
    <dbReference type="NCBI Taxonomy" id="29529"/>
    <lineage>
        <taxon>Bacteria</taxon>
        <taxon>Pseudomonadati</taxon>
        <taxon>Bacteroidota</taxon>
        <taxon>Chitinophagia</taxon>
        <taxon>Chitinophagales</taxon>
        <taxon>Chitinophagaceae</taxon>
        <taxon>Chitinophaga</taxon>
    </lineage>
</organism>
<proteinExistence type="predicted"/>
<evidence type="ECO:0000313" key="2">
    <source>
        <dbReference type="Proteomes" id="UP000199310"/>
    </source>
</evidence>
<dbReference type="Proteomes" id="UP000199310">
    <property type="component" value="Unassembled WGS sequence"/>
</dbReference>